<comment type="caution">
    <text evidence="2">The sequence shown here is derived from an EMBL/GenBank/DDBJ whole genome shotgun (WGS) entry which is preliminary data.</text>
</comment>
<keyword evidence="3" id="KW-1185">Reference proteome</keyword>
<feature type="region of interest" description="Disordered" evidence="1">
    <location>
        <begin position="68"/>
        <end position="91"/>
    </location>
</feature>
<feature type="compositionally biased region" description="Polar residues" evidence="1">
    <location>
        <begin position="78"/>
        <end position="91"/>
    </location>
</feature>
<proteinExistence type="predicted"/>
<dbReference type="Proteomes" id="UP001497644">
    <property type="component" value="Unassembled WGS sequence"/>
</dbReference>
<reference evidence="2" key="1">
    <citation type="submission" date="2024-04" db="EMBL/GenBank/DDBJ databases">
        <authorList>
            <consortium name="Molecular Ecology Group"/>
        </authorList>
    </citation>
    <scope>NUCLEOTIDE SEQUENCE</scope>
</reference>
<evidence type="ECO:0000313" key="3">
    <source>
        <dbReference type="Proteomes" id="UP001497644"/>
    </source>
</evidence>
<protein>
    <submittedName>
        <fullName evidence="2">Uncharacterized protein</fullName>
    </submittedName>
</protein>
<organism evidence="2 3">
    <name type="scientific">Lasius platythorax</name>
    <dbReference type="NCBI Taxonomy" id="488582"/>
    <lineage>
        <taxon>Eukaryota</taxon>
        <taxon>Metazoa</taxon>
        <taxon>Ecdysozoa</taxon>
        <taxon>Arthropoda</taxon>
        <taxon>Hexapoda</taxon>
        <taxon>Insecta</taxon>
        <taxon>Pterygota</taxon>
        <taxon>Neoptera</taxon>
        <taxon>Endopterygota</taxon>
        <taxon>Hymenoptera</taxon>
        <taxon>Apocrita</taxon>
        <taxon>Aculeata</taxon>
        <taxon>Formicoidea</taxon>
        <taxon>Formicidae</taxon>
        <taxon>Formicinae</taxon>
        <taxon>Lasius</taxon>
        <taxon>Lasius</taxon>
    </lineage>
</organism>
<dbReference type="AlphaFoldDB" id="A0AAV2MYS4"/>
<gene>
    <name evidence="2" type="ORF">LPLAT_LOCUS5605</name>
</gene>
<accession>A0AAV2MYS4</accession>
<evidence type="ECO:0000256" key="1">
    <source>
        <dbReference type="SAM" id="MobiDB-lite"/>
    </source>
</evidence>
<evidence type="ECO:0000313" key="2">
    <source>
        <dbReference type="EMBL" id="CAL1672201.1"/>
    </source>
</evidence>
<name>A0AAV2MYS4_9HYME</name>
<dbReference type="EMBL" id="CAXIPU020000457">
    <property type="protein sequence ID" value="CAL1672201.1"/>
    <property type="molecule type" value="Genomic_DNA"/>
</dbReference>
<sequence length="111" mass="11856">MTAVFKFGISAKSVTPGQNGEYTSYSTAPNETLCRLIDYGQPMSTCRHGTKLDFGFCSEGDAGSSCLNHGINSPEPPYTSQGENMQGTGEVSEGLCSNHNCIRRAPVVEDL</sequence>